<dbReference type="SUPFAM" id="SSF103473">
    <property type="entry name" value="MFS general substrate transporter"/>
    <property type="match status" value="1"/>
</dbReference>
<dbReference type="Gene3D" id="1.20.1250.20">
    <property type="entry name" value="MFS general substrate transporter like domains"/>
    <property type="match status" value="1"/>
</dbReference>
<feature type="transmembrane region" description="Helical" evidence="6">
    <location>
        <begin position="472"/>
        <end position="490"/>
    </location>
</feature>
<reference evidence="8 9" key="1">
    <citation type="journal article" date="2019" name="Int. J. Syst. Evol. Microbiol.">
        <title>The Global Catalogue of Microorganisms (GCM) 10K type strain sequencing project: providing services to taxonomists for standard genome sequencing and annotation.</title>
        <authorList>
            <consortium name="The Broad Institute Genomics Platform"/>
            <consortium name="The Broad Institute Genome Sequencing Center for Infectious Disease"/>
            <person name="Wu L."/>
            <person name="Ma J."/>
        </authorList>
    </citation>
    <scope>NUCLEOTIDE SEQUENCE [LARGE SCALE GENOMIC DNA]</scope>
    <source>
        <strain evidence="8 9">JCM 5062</strain>
    </source>
</reference>
<evidence type="ECO:0000313" key="9">
    <source>
        <dbReference type="Proteomes" id="UP001499942"/>
    </source>
</evidence>
<evidence type="ECO:0000256" key="4">
    <source>
        <dbReference type="ARBA" id="ARBA00023136"/>
    </source>
</evidence>
<feature type="transmembrane region" description="Helical" evidence="6">
    <location>
        <begin position="280"/>
        <end position="299"/>
    </location>
</feature>
<evidence type="ECO:0000256" key="3">
    <source>
        <dbReference type="ARBA" id="ARBA00022989"/>
    </source>
</evidence>
<dbReference type="InterPro" id="IPR020846">
    <property type="entry name" value="MFS_dom"/>
</dbReference>
<feature type="transmembrane region" description="Helical" evidence="6">
    <location>
        <begin position="612"/>
        <end position="630"/>
    </location>
</feature>
<feature type="transmembrane region" description="Helical" evidence="6">
    <location>
        <begin position="409"/>
        <end position="432"/>
    </location>
</feature>
<evidence type="ECO:0000256" key="5">
    <source>
        <dbReference type="SAM" id="MobiDB-lite"/>
    </source>
</evidence>
<feature type="transmembrane region" description="Helical" evidence="6">
    <location>
        <begin position="502"/>
        <end position="523"/>
    </location>
</feature>
<dbReference type="PANTHER" id="PTHR23501:SF197">
    <property type="entry name" value="COMD"/>
    <property type="match status" value="1"/>
</dbReference>
<feature type="transmembrane region" description="Helical" evidence="6">
    <location>
        <begin position="253"/>
        <end position="274"/>
    </location>
</feature>
<dbReference type="SUPFAM" id="SSF49452">
    <property type="entry name" value="Starch-binding domain-like"/>
    <property type="match status" value="1"/>
</dbReference>
<dbReference type="Pfam" id="PF13620">
    <property type="entry name" value="CarboxypepD_reg"/>
    <property type="match status" value="3"/>
</dbReference>
<organism evidence="8 9">
    <name type="scientific">Streptomyces gobitricini</name>
    <dbReference type="NCBI Taxonomy" id="68211"/>
    <lineage>
        <taxon>Bacteria</taxon>
        <taxon>Bacillati</taxon>
        <taxon>Actinomycetota</taxon>
        <taxon>Actinomycetes</taxon>
        <taxon>Kitasatosporales</taxon>
        <taxon>Streptomycetaceae</taxon>
        <taxon>Streptomyces</taxon>
    </lineage>
</organism>
<dbReference type="SUPFAM" id="SSF49464">
    <property type="entry name" value="Carboxypeptidase regulatory domain-like"/>
    <property type="match status" value="1"/>
</dbReference>
<keyword evidence="4 6" id="KW-0472">Membrane</keyword>
<dbReference type="RefSeq" id="WP_344365175.1">
    <property type="nucleotide sequence ID" value="NZ_BAAASR010000030.1"/>
</dbReference>
<feature type="compositionally biased region" description="Low complexity" evidence="5">
    <location>
        <begin position="87"/>
        <end position="109"/>
    </location>
</feature>
<evidence type="ECO:0000259" key="7">
    <source>
        <dbReference type="PROSITE" id="PS50850"/>
    </source>
</evidence>
<dbReference type="Pfam" id="PF07690">
    <property type="entry name" value="MFS_1"/>
    <property type="match status" value="1"/>
</dbReference>
<keyword evidence="9" id="KW-1185">Reference proteome</keyword>
<dbReference type="PROSITE" id="PS50850">
    <property type="entry name" value="MFS"/>
    <property type="match status" value="1"/>
</dbReference>
<name>A0ABN3MYB1_9ACTN</name>
<comment type="caution">
    <text evidence="8">The sequence shown here is derived from an EMBL/GenBank/DDBJ whole genome shotgun (WGS) entry which is preliminary data.</text>
</comment>
<dbReference type="PANTHER" id="PTHR23501">
    <property type="entry name" value="MAJOR FACILITATOR SUPERFAMILY"/>
    <property type="match status" value="1"/>
</dbReference>
<feature type="transmembrane region" description="Helical" evidence="6">
    <location>
        <begin position="340"/>
        <end position="360"/>
    </location>
</feature>
<dbReference type="PRINTS" id="PR01036">
    <property type="entry name" value="TCRTETB"/>
</dbReference>
<sequence length="908" mass="91641">MGGSTLANDGHTPPARGRWSGAPAQGPGARTGPGAGFPAGRTPAGPRRADETDSRTPAPTGSRPATQGGAAGRAGHGDGPDAEPWEADAPPGTPAAPGRGTGATATAGPRDGEPPLPAAAPLGPARVRLVFCGLVLALLLAVLEQLVTATALPAITSDLRTPDRTPWPATAYLLAVAVTLPVHGRLGDLRRRKGVFQVALVVFLAGSALAGWSRSMDQLIAFRAVQGVGAGGLLAGAYAITADLVPGRRRGRYLGLVGAAFGLASLAGPMLGGLITEYASWRWCFWGALPLGLLALLLVGTALPRRAPITAAGSAGPTGSGGSAGPDGSAGPATRRRPDVLGVLLLASASAFILLLADWGGTQYAWGSRVVLGLACGAAGTILLFVVVENHATEPIVPPRLLRDPTFAAAGLVGTTAGVALFAAADCLPAFFRLTAGADAAEAGLLMLPLATGLVVASLLSGHLIGRTGRYTVHPVLGGAVSVVGMWLLSRLEPDTPRLTHSVWQALLGVGIGLVLPAVVLAVQNAAPPAGLSTATSAHIHVRLLGGCLGAAGLGALLAHRLDHALGGRFPAGGAGTGIPGPWAVTPRLLEAMPPALRDAYTEAYVETMPRTFLHLVPVLGLGLLLALLLKEKPLVAHGAPTTAVPPPRTASPRPRAGVPVRGAVQHHDGTRVPCAAVTLIDTHGRQVGRAASGDDGRYALSVPGAGSYVLIAAAGGHQPQALPVIVGERPVEIDVVLGGAGRLAGTVHTADGTPVREAAVTLTDVRGEVVASTRAGRDGSYVLTALVAGEYTLAAGAPGLRPAALPVSVQAVRETRQDIELAGDAVLRGTVRSPDGRPVEDARVMLLDTAGNVVDTLTTGPDGTFGFLDLPSGEYTVIAAGYPPVATVLRVAGGGRTERDLRLGHED</sequence>
<feature type="compositionally biased region" description="Gly residues" evidence="5">
    <location>
        <begin position="316"/>
        <end position="325"/>
    </location>
</feature>
<evidence type="ECO:0000256" key="1">
    <source>
        <dbReference type="ARBA" id="ARBA00004651"/>
    </source>
</evidence>
<dbReference type="Gene3D" id="2.60.40.1120">
    <property type="entry name" value="Carboxypeptidase-like, regulatory domain"/>
    <property type="match status" value="3"/>
</dbReference>
<evidence type="ECO:0000256" key="6">
    <source>
        <dbReference type="SAM" id="Phobius"/>
    </source>
</evidence>
<feature type="transmembrane region" description="Helical" evidence="6">
    <location>
        <begin position="444"/>
        <end position="465"/>
    </location>
</feature>
<dbReference type="InterPro" id="IPR011701">
    <property type="entry name" value="MFS"/>
</dbReference>
<dbReference type="InterPro" id="IPR008969">
    <property type="entry name" value="CarboxyPept-like_regulatory"/>
</dbReference>
<dbReference type="SUPFAM" id="SSF49478">
    <property type="entry name" value="Cna protein B-type domain"/>
    <property type="match status" value="1"/>
</dbReference>
<evidence type="ECO:0000313" key="8">
    <source>
        <dbReference type="EMBL" id="GAA2511153.1"/>
    </source>
</evidence>
<feature type="transmembrane region" description="Helical" evidence="6">
    <location>
        <begin position="195"/>
        <end position="213"/>
    </location>
</feature>
<dbReference type="InterPro" id="IPR036259">
    <property type="entry name" value="MFS_trans_sf"/>
</dbReference>
<feature type="region of interest" description="Disordered" evidence="5">
    <location>
        <begin position="1"/>
        <end position="119"/>
    </location>
</feature>
<accession>A0ABN3MYB1</accession>
<feature type="transmembrane region" description="Helical" evidence="6">
    <location>
        <begin position="219"/>
        <end position="241"/>
    </location>
</feature>
<feature type="transmembrane region" description="Helical" evidence="6">
    <location>
        <begin position="129"/>
        <end position="155"/>
    </location>
</feature>
<keyword evidence="2 6" id="KW-0812">Transmembrane</keyword>
<keyword evidence="3 6" id="KW-1133">Transmembrane helix</keyword>
<feature type="region of interest" description="Disordered" evidence="5">
    <location>
        <begin position="312"/>
        <end position="334"/>
    </location>
</feature>
<feature type="transmembrane region" description="Helical" evidence="6">
    <location>
        <begin position="167"/>
        <end position="183"/>
    </location>
</feature>
<evidence type="ECO:0000256" key="2">
    <source>
        <dbReference type="ARBA" id="ARBA00022692"/>
    </source>
</evidence>
<comment type="subcellular location">
    <subcellularLocation>
        <location evidence="1">Cell membrane</location>
        <topology evidence="1">Multi-pass membrane protein</topology>
    </subcellularLocation>
</comment>
<feature type="transmembrane region" description="Helical" evidence="6">
    <location>
        <begin position="366"/>
        <end position="388"/>
    </location>
</feature>
<proteinExistence type="predicted"/>
<protein>
    <submittedName>
        <fullName evidence="8">MFS transporter</fullName>
    </submittedName>
</protein>
<feature type="domain" description="Major facilitator superfamily (MFS) profile" evidence="7">
    <location>
        <begin position="130"/>
        <end position="635"/>
    </location>
</feature>
<dbReference type="InterPro" id="IPR013784">
    <property type="entry name" value="Carb-bd-like_fold"/>
</dbReference>
<dbReference type="EMBL" id="BAAASR010000030">
    <property type="protein sequence ID" value="GAA2511153.1"/>
    <property type="molecule type" value="Genomic_DNA"/>
</dbReference>
<dbReference type="Gene3D" id="1.20.1720.10">
    <property type="entry name" value="Multidrug resistance protein D"/>
    <property type="match status" value="1"/>
</dbReference>
<dbReference type="Proteomes" id="UP001499942">
    <property type="component" value="Unassembled WGS sequence"/>
</dbReference>
<gene>
    <name evidence="8" type="ORF">GCM10010393_49990</name>
</gene>